<evidence type="ECO:0000313" key="2">
    <source>
        <dbReference type="Proteomes" id="UP000033859"/>
    </source>
</evidence>
<dbReference type="AlphaFoldDB" id="A0A0G0XJ47"/>
<name>A0A0G0XJ47_9BACT</name>
<sequence length="208" mass="24109">MRIHSPEKVKELKKLRRRGYSIRELVSIMSIPQTTVWHHVQKVKVLLKYVPILKAKQGGSAKLKERNWQKARDYARKLLGGPYRDLAIAIAMLYWGEGSKKSCEFINSDGRIISVYLIILRKVLNIPEDAIKPTMRIFSGMNRRECLNYWSGIAKIPKDRFLVRFNDGGTRGKTKYGMCRITIRKGSNTLKLFHSLIDQVYTEIIQKA</sequence>
<dbReference type="Proteomes" id="UP000033859">
    <property type="component" value="Unassembled WGS sequence"/>
</dbReference>
<evidence type="ECO:0000313" key="1">
    <source>
        <dbReference type="EMBL" id="KKS24914.1"/>
    </source>
</evidence>
<dbReference type="EMBL" id="LCCE01000053">
    <property type="protein sequence ID" value="KKS24914.1"/>
    <property type="molecule type" value="Genomic_DNA"/>
</dbReference>
<reference evidence="1 2" key="1">
    <citation type="journal article" date="2015" name="Nature">
        <title>rRNA introns, odd ribosomes, and small enigmatic genomes across a large radiation of phyla.</title>
        <authorList>
            <person name="Brown C.T."/>
            <person name="Hug L.A."/>
            <person name="Thomas B.C."/>
            <person name="Sharon I."/>
            <person name="Castelle C.J."/>
            <person name="Singh A."/>
            <person name="Wilkins M.J."/>
            <person name="Williams K.H."/>
            <person name="Banfield J.F."/>
        </authorList>
    </citation>
    <scope>NUCLEOTIDE SEQUENCE [LARGE SCALE GENOMIC DNA]</scope>
</reference>
<gene>
    <name evidence="1" type="ORF">UU84_C0053G0010</name>
</gene>
<proteinExistence type="predicted"/>
<accession>A0A0G0XJ47</accession>
<organism evidence="1 2">
    <name type="scientific">Candidatus Yanofskybacteria bacterium GW2011_GWC2_41_9</name>
    <dbReference type="NCBI Taxonomy" id="1619029"/>
    <lineage>
        <taxon>Bacteria</taxon>
        <taxon>Candidatus Yanofskyibacteriota</taxon>
    </lineage>
</organism>
<comment type="caution">
    <text evidence="1">The sequence shown here is derived from an EMBL/GenBank/DDBJ whole genome shotgun (WGS) entry which is preliminary data.</text>
</comment>
<protein>
    <submittedName>
        <fullName evidence="1">Uncharacterized protein</fullName>
    </submittedName>
</protein>